<dbReference type="RefSeq" id="WP_017053711.1">
    <property type="nucleotide sequence ID" value="NZ_AJYW02000021.1"/>
</dbReference>
<accession>A0A1E5D7D0</accession>
<organism evidence="2 3">
    <name type="scientific">Vibrio genomosp. F6 str. FF-238</name>
    <dbReference type="NCBI Taxonomy" id="1191298"/>
    <lineage>
        <taxon>Bacteria</taxon>
        <taxon>Pseudomonadati</taxon>
        <taxon>Pseudomonadota</taxon>
        <taxon>Gammaproteobacteria</taxon>
        <taxon>Vibrionales</taxon>
        <taxon>Vibrionaceae</taxon>
        <taxon>Vibrio</taxon>
    </lineage>
</organism>
<evidence type="ECO:0000256" key="1">
    <source>
        <dbReference type="SAM" id="MobiDB-lite"/>
    </source>
</evidence>
<gene>
    <name evidence="2" type="ORF">A130_11085</name>
</gene>
<reference evidence="2 3" key="1">
    <citation type="journal article" date="2012" name="Science">
        <title>Ecological populations of bacteria act as socially cohesive units of antibiotic production and resistance.</title>
        <authorList>
            <person name="Cordero O.X."/>
            <person name="Wildschutte H."/>
            <person name="Kirkup B."/>
            <person name="Proehl S."/>
            <person name="Ngo L."/>
            <person name="Hussain F."/>
            <person name="Le Roux F."/>
            <person name="Mincer T."/>
            <person name="Polz M.F."/>
        </authorList>
    </citation>
    <scope>NUCLEOTIDE SEQUENCE [LARGE SCALE GENOMIC DNA]</scope>
    <source>
        <strain evidence="2 3">FF-238</strain>
    </source>
</reference>
<dbReference type="AlphaFoldDB" id="A0A1E5D7D0"/>
<protein>
    <recommendedName>
        <fullName evidence="4">DUF2804 domain-containing protein</fullName>
    </recommendedName>
</protein>
<comment type="caution">
    <text evidence="2">The sequence shown here is derived from an EMBL/GenBank/DDBJ whole genome shotgun (WGS) entry which is preliminary data.</text>
</comment>
<dbReference type="SUPFAM" id="SSF159245">
    <property type="entry name" value="AttH-like"/>
    <property type="match status" value="1"/>
</dbReference>
<evidence type="ECO:0008006" key="4">
    <source>
        <dbReference type="Google" id="ProtNLM"/>
    </source>
</evidence>
<dbReference type="EMBL" id="AJYW02000021">
    <property type="protein sequence ID" value="OEE79582.1"/>
    <property type="molecule type" value="Genomic_DNA"/>
</dbReference>
<keyword evidence="3" id="KW-1185">Reference proteome</keyword>
<dbReference type="PANTHER" id="PTHR35868">
    <property type="entry name" value="DUF2804 DOMAIN-CONTAINING PROTEIN-RELATED"/>
    <property type="match status" value="1"/>
</dbReference>
<dbReference type="InterPro" id="IPR021243">
    <property type="entry name" value="DUF2804"/>
</dbReference>
<evidence type="ECO:0000313" key="2">
    <source>
        <dbReference type="EMBL" id="OEE79582.1"/>
    </source>
</evidence>
<sequence length="343" mass="39240">MRITQTAPKNLMDSSGKPMVGQFDGIPQDLGVELFRYKNEMDNSASRWRQYFDYKQFQFVSVISDNYIIGVALADIRYLGSAFCYVYDIQNNALIEETWLRPFSIDTATSPSPYSSVAHIGGKDVQFNIVDGQWQVVLNTRNVKADLRLLPFPNQSLPLSMCTPTGYNGWTYTQKHNALRIEGNLSVLDNNVDLTRSLASYDFSAGYMRRETSWRWASINHKAKGTTLGLNLAAGVNETGSCENVFWVNGERHLLGPVHFDFVRSNDKEAQEPTRWRIYSDDGQVDLEFQSINCRSEKLNLWLLKSNFRQFIGHFSGYIQDDQGTIHRLNNAIGLTEDHFARW</sequence>
<dbReference type="Proteomes" id="UP000094165">
    <property type="component" value="Unassembled WGS sequence"/>
</dbReference>
<feature type="region of interest" description="Disordered" evidence="1">
    <location>
        <begin position="1"/>
        <end position="22"/>
    </location>
</feature>
<dbReference type="PANTHER" id="PTHR35868:SF4">
    <property type="entry name" value="DUF2804 DOMAIN-CONTAINING PROTEIN"/>
    <property type="match status" value="1"/>
</dbReference>
<dbReference type="Pfam" id="PF10974">
    <property type="entry name" value="DUF2804"/>
    <property type="match status" value="1"/>
</dbReference>
<evidence type="ECO:0000313" key="3">
    <source>
        <dbReference type="Proteomes" id="UP000094165"/>
    </source>
</evidence>
<name>A0A1E5D7D0_9VIBR</name>
<proteinExistence type="predicted"/>